<keyword evidence="6" id="KW-1185">Reference proteome</keyword>
<feature type="region of interest" description="Disordered" evidence="3">
    <location>
        <begin position="15"/>
        <end position="39"/>
    </location>
</feature>
<evidence type="ECO:0000256" key="2">
    <source>
        <dbReference type="PROSITE-ProRule" id="PRU00191"/>
    </source>
</evidence>
<evidence type="ECO:0000256" key="1">
    <source>
        <dbReference type="ARBA" id="ARBA00022999"/>
    </source>
</evidence>
<sequence>MARRLVLNGLTAEVGAGGAAPAAPGSAPGSPGSPDSLEFYHELELYRQLLALPTAPPAPPAPPARPALLASPAPTAPAPLPPQSVSQRRARTPDPTPSTKCHDEPRRSRTPGGGARARAHAARSASPAPANAAVRYARYLGSFPVAGGEPAARGDQVSAHLQLMKENGRAVPVLVVVALSGVKVCDPDDQSVRMVHALRRISYATCESARALFALVAREPRSEPPHHYCHAFQTDTPEQAEELNSLVGDAFRMAFASQLQPSAPLWSKELSGSDCGMGVRAPDTLPGLTHHFCSDRSPAKCNIMGVSKLVNEPSPSSSEESNSPTELNCYRRLGERPPLMKRLAMGLSGALLQPSDDDSTPLVADTPTTPTNLPLCMNGGYINEASEAEARTRESNREPPAVPAAPRRTELMAHDLDVDFRRCNNIKNSESAACSRTTSSSSGASSCGGVPANNNVPRAEPELRQAPWFQHGIPREIALEVLSSQPVGAFLVRGSTTQAGCFALSVRVPRDFTPAGIAHYLILRTPKGYKIKGFTKEFTSLSALVTHHSVMPELLPVPLRVSRAARPAPRRDHADLDALARAHRAERRDNHTAPHPHHHFLAQLDV</sequence>
<feature type="compositionally biased region" description="Low complexity" evidence="3">
    <location>
        <begin position="19"/>
        <end position="34"/>
    </location>
</feature>
<dbReference type="CDD" id="cd00173">
    <property type="entry name" value="SH2"/>
    <property type="match status" value="1"/>
</dbReference>
<feature type="domain" description="SH2" evidence="5">
    <location>
        <begin position="468"/>
        <end position="568"/>
    </location>
</feature>
<evidence type="ECO:0000259" key="4">
    <source>
        <dbReference type="PROSITE" id="PS01179"/>
    </source>
</evidence>
<dbReference type="InterPro" id="IPR006020">
    <property type="entry name" value="PTB/PI_dom"/>
</dbReference>
<dbReference type="SUPFAM" id="SSF55550">
    <property type="entry name" value="SH2 domain"/>
    <property type="match status" value="1"/>
</dbReference>
<reference evidence="7" key="1">
    <citation type="submission" date="2025-08" db="UniProtKB">
        <authorList>
            <consortium name="RefSeq"/>
        </authorList>
    </citation>
    <scope>IDENTIFICATION</scope>
    <source>
        <tissue evidence="7">Whole larval tissue</tissue>
    </source>
</reference>
<evidence type="ECO:0000313" key="6">
    <source>
        <dbReference type="Proteomes" id="UP000829999"/>
    </source>
</evidence>
<dbReference type="AlphaFoldDB" id="A0A9R0D3Q2"/>
<keyword evidence="1 2" id="KW-0727">SH2 domain</keyword>
<organism evidence="6 7">
    <name type="scientific">Spodoptera frugiperda</name>
    <name type="common">Fall armyworm</name>
    <dbReference type="NCBI Taxonomy" id="7108"/>
    <lineage>
        <taxon>Eukaryota</taxon>
        <taxon>Metazoa</taxon>
        <taxon>Ecdysozoa</taxon>
        <taxon>Arthropoda</taxon>
        <taxon>Hexapoda</taxon>
        <taxon>Insecta</taxon>
        <taxon>Pterygota</taxon>
        <taxon>Neoptera</taxon>
        <taxon>Endopterygota</taxon>
        <taxon>Lepidoptera</taxon>
        <taxon>Glossata</taxon>
        <taxon>Ditrysia</taxon>
        <taxon>Noctuoidea</taxon>
        <taxon>Noctuidae</taxon>
        <taxon>Amphipyrinae</taxon>
        <taxon>Spodoptera</taxon>
    </lineage>
</organism>
<name>A0A9R0D3Q2_SPOFR</name>
<dbReference type="PROSITE" id="PS50001">
    <property type="entry name" value="SH2"/>
    <property type="match status" value="1"/>
</dbReference>
<dbReference type="Pfam" id="PF00017">
    <property type="entry name" value="SH2"/>
    <property type="match status" value="1"/>
</dbReference>
<dbReference type="Proteomes" id="UP000829999">
    <property type="component" value="Chromosome 29"/>
</dbReference>
<evidence type="ECO:0000256" key="3">
    <source>
        <dbReference type="SAM" id="MobiDB-lite"/>
    </source>
</evidence>
<dbReference type="InterPro" id="IPR000980">
    <property type="entry name" value="SH2"/>
</dbReference>
<dbReference type="SMART" id="SM00252">
    <property type="entry name" value="SH2"/>
    <property type="match status" value="1"/>
</dbReference>
<dbReference type="SUPFAM" id="SSF50729">
    <property type="entry name" value="PH domain-like"/>
    <property type="match status" value="1"/>
</dbReference>
<proteinExistence type="predicted"/>
<accession>A0A9R0D3Q2</accession>
<feature type="compositionally biased region" description="Pro residues" evidence="3">
    <location>
        <begin position="54"/>
        <end position="65"/>
    </location>
</feature>
<dbReference type="Gene3D" id="2.30.29.30">
    <property type="entry name" value="Pleckstrin-homology domain (PH domain)/Phosphotyrosine-binding domain (PTB)"/>
    <property type="match status" value="1"/>
</dbReference>
<dbReference type="PROSITE" id="PS01179">
    <property type="entry name" value="PID"/>
    <property type="match status" value="1"/>
</dbReference>
<feature type="compositionally biased region" description="Low complexity" evidence="3">
    <location>
        <begin position="431"/>
        <end position="449"/>
    </location>
</feature>
<feature type="domain" description="PID" evidence="4">
    <location>
        <begin position="137"/>
        <end position="264"/>
    </location>
</feature>
<dbReference type="SMART" id="SM00462">
    <property type="entry name" value="PTB"/>
    <property type="match status" value="1"/>
</dbReference>
<dbReference type="Gene3D" id="3.30.505.10">
    <property type="entry name" value="SH2 domain"/>
    <property type="match status" value="1"/>
</dbReference>
<evidence type="ECO:0000259" key="5">
    <source>
        <dbReference type="PROSITE" id="PS50001"/>
    </source>
</evidence>
<dbReference type="Pfam" id="PF00640">
    <property type="entry name" value="PID"/>
    <property type="match status" value="1"/>
</dbReference>
<dbReference type="PANTHER" id="PTHR15832">
    <property type="entry name" value="SHC (SRC HOMOLOGY DOMAIN C-TERMINAL) ADAPTOR HOMOLOG"/>
    <property type="match status" value="1"/>
</dbReference>
<dbReference type="GeneID" id="118268517"/>
<dbReference type="OrthoDB" id="10013007at2759"/>
<feature type="region of interest" description="Disordered" evidence="3">
    <location>
        <begin position="51"/>
        <end position="127"/>
    </location>
</feature>
<dbReference type="PRINTS" id="PR00401">
    <property type="entry name" value="SH2DOMAIN"/>
</dbReference>
<feature type="region of interest" description="Disordered" evidence="3">
    <location>
        <begin position="431"/>
        <end position="450"/>
    </location>
</feature>
<gene>
    <name evidence="7" type="primary">LOC118268517</name>
</gene>
<dbReference type="PANTHER" id="PTHR15832:SF2">
    <property type="entry name" value="SH2 DOMAIN-CONTAINING PROTEIN"/>
    <property type="match status" value="1"/>
</dbReference>
<dbReference type="RefSeq" id="XP_035438941.2">
    <property type="nucleotide sequence ID" value="XM_035583048.2"/>
</dbReference>
<protein>
    <submittedName>
        <fullName evidence="7">Uncharacterized protein LOC118268517 isoform X1</fullName>
    </submittedName>
</protein>
<dbReference type="InterPro" id="IPR036860">
    <property type="entry name" value="SH2_dom_sf"/>
</dbReference>
<dbReference type="InterPro" id="IPR011993">
    <property type="entry name" value="PH-like_dom_sf"/>
</dbReference>
<evidence type="ECO:0000313" key="7">
    <source>
        <dbReference type="RefSeq" id="XP_035438941.2"/>
    </source>
</evidence>